<reference evidence="1 2" key="1">
    <citation type="journal article" date="2014" name="Appl. Environ. Microbiol.">
        <title>Genomic encyclopedia of type strains of the genus Bifidobacterium.</title>
        <authorList>
            <person name="Milani C."/>
            <person name="Lugli G.A."/>
            <person name="Duranti S."/>
            <person name="Turroni F."/>
            <person name="Bottacini F."/>
            <person name="Mangifesta M."/>
            <person name="Sanchez B."/>
            <person name="Viappiani A."/>
            <person name="Mancabelli L."/>
            <person name="Taminiau B."/>
            <person name="Delcenserie V."/>
            <person name="Barrangou R."/>
            <person name="Margolles A."/>
            <person name="van Sinderen D."/>
            <person name="Ventura M."/>
        </authorList>
    </citation>
    <scope>NUCLEOTIDE SEQUENCE [LARGE SCALE GENOMIC DNA]</scope>
    <source>
        <strain evidence="1 2">DSM 19703</strain>
    </source>
</reference>
<dbReference type="Proteomes" id="UP000028730">
    <property type="component" value="Unassembled WGS sequence"/>
</dbReference>
<protein>
    <submittedName>
        <fullName evidence="1">Uncharacterized protein</fullName>
    </submittedName>
</protein>
<evidence type="ECO:0000313" key="2">
    <source>
        <dbReference type="Proteomes" id="UP000028730"/>
    </source>
</evidence>
<dbReference type="EMBL" id="ATLK01000001">
    <property type="protein sequence ID" value="KFF31672.1"/>
    <property type="molecule type" value="Genomic_DNA"/>
</dbReference>
<organism evidence="1 2">
    <name type="scientific">Bifidobacterium bombi DSM 19703</name>
    <dbReference type="NCBI Taxonomy" id="1341695"/>
    <lineage>
        <taxon>Bacteria</taxon>
        <taxon>Bacillati</taxon>
        <taxon>Actinomycetota</taxon>
        <taxon>Actinomycetes</taxon>
        <taxon>Bifidobacteriales</taxon>
        <taxon>Bifidobacteriaceae</taxon>
        <taxon>Bifidobacterium</taxon>
    </lineage>
</organism>
<evidence type="ECO:0000313" key="1">
    <source>
        <dbReference type="EMBL" id="KFF31672.1"/>
    </source>
</evidence>
<sequence>MPVRRMTLTDGFMPRTPYRWPLTELGRLMPAHDLFMELEETISVCNNDRRFDRLLLQPDMSDVTIDRERGVLTALCQWAPKSMLRVKAVD</sequence>
<gene>
    <name evidence="1" type="ORF">BBOMB_1059</name>
</gene>
<proteinExistence type="predicted"/>
<dbReference type="STRING" id="1341695.BBOMB_1059"/>
<dbReference type="AlphaFoldDB" id="A0A080N3F3"/>
<accession>A0A080N3F3</accession>
<keyword evidence="2" id="KW-1185">Reference proteome</keyword>
<name>A0A080N3F3_9BIFI</name>
<comment type="caution">
    <text evidence="1">The sequence shown here is derived from an EMBL/GenBank/DDBJ whole genome shotgun (WGS) entry which is preliminary data.</text>
</comment>